<sequence>MTWIIKITPDGRGGHISTTAYDPRTKSAWPLRQQSTKMAAIYAGIFKGDRGDLDPALLPMVFVVEKKRKAFPDMWWGVSGLLIISDALRRVVEAHDPGKHIIWPVEMLTKRGEPYPGPFFGFVPAVHAAAISESHSDVRISEERFNPATPVMSAYTSPRRVHLNYSYDVGIRRTDIPDANLWWDHGLSVPQLLTSDALHDAIVAAGLKVIPMKRVLEIDD</sequence>
<dbReference type="Proteomes" id="UP000199283">
    <property type="component" value="Unassembled WGS sequence"/>
</dbReference>
<name>A0A1H7T797_9RHOB</name>
<evidence type="ECO:0000259" key="1">
    <source>
        <dbReference type="Pfam" id="PF07791"/>
    </source>
</evidence>
<feature type="domain" description="Immunity MXAN-0049 protein" evidence="1">
    <location>
        <begin position="58"/>
        <end position="208"/>
    </location>
</feature>
<accession>A0A1H7T797</accession>
<dbReference type="AlphaFoldDB" id="A0A1H7T797"/>
<keyword evidence="3" id="KW-1185">Reference proteome</keyword>
<organism evidence="2 3">
    <name type="scientific">Jannaschia helgolandensis</name>
    <dbReference type="NCBI Taxonomy" id="188906"/>
    <lineage>
        <taxon>Bacteria</taxon>
        <taxon>Pseudomonadati</taxon>
        <taxon>Pseudomonadota</taxon>
        <taxon>Alphaproteobacteria</taxon>
        <taxon>Rhodobacterales</taxon>
        <taxon>Roseobacteraceae</taxon>
        <taxon>Jannaschia</taxon>
    </lineage>
</organism>
<dbReference type="Pfam" id="PF07791">
    <property type="entry name" value="Imm11"/>
    <property type="match status" value="1"/>
</dbReference>
<protein>
    <recommendedName>
        <fullName evidence="1">Immunity MXAN-0049 protein domain-containing protein</fullName>
    </recommendedName>
</protein>
<evidence type="ECO:0000313" key="2">
    <source>
        <dbReference type="EMBL" id="SEL80740.1"/>
    </source>
</evidence>
<reference evidence="2 3" key="1">
    <citation type="submission" date="2016-10" db="EMBL/GenBank/DDBJ databases">
        <authorList>
            <person name="de Groot N.N."/>
        </authorList>
    </citation>
    <scope>NUCLEOTIDE SEQUENCE [LARGE SCALE GENOMIC DNA]</scope>
    <source>
        <strain evidence="2 3">DSM 14858</strain>
    </source>
</reference>
<evidence type="ECO:0000313" key="3">
    <source>
        <dbReference type="Proteomes" id="UP000199283"/>
    </source>
</evidence>
<dbReference type="EMBL" id="FNZQ01000011">
    <property type="protein sequence ID" value="SEL80740.1"/>
    <property type="molecule type" value="Genomic_DNA"/>
</dbReference>
<dbReference type="InterPro" id="IPR012433">
    <property type="entry name" value="Imm11"/>
</dbReference>
<gene>
    <name evidence="2" type="ORF">SAMN04488526_3578</name>
</gene>
<proteinExistence type="predicted"/>